<evidence type="ECO:0000256" key="2">
    <source>
        <dbReference type="ARBA" id="ARBA00023163"/>
    </source>
</evidence>
<dbReference type="Proteomes" id="UP000323075">
    <property type="component" value="Unassembled WGS sequence"/>
</dbReference>
<gene>
    <name evidence="5" type="ORF">APQ99_01967</name>
    <name evidence="4" type="ORF">HBSAL_05225</name>
</gene>
<keyword evidence="2" id="KW-0804">Transcription</keyword>
<dbReference type="GeneID" id="68693683"/>
<dbReference type="RefSeq" id="WP_010902596.1">
    <property type="nucleotide sequence ID" value="NZ_VRYN01000005.1"/>
</dbReference>
<organism evidence="4 6">
    <name type="scientific">Halobacterium salinarum (strain ATCC 33171 / DSM 3754 / JCM 8978 / NBRC 102687 / NCIMB 764 / 91-R6)</name>
    <dbReference type="NCBI Taxonomy" id="2597657"/>
    <lineage>
        <taxon>Archaea</taxon>
        <taxon>Methanobacteriati</taxon>
        <taxon>Methanobacteriota</taxon>
        <taxon>Stenosarchaea group</taxon>
        <taxon>Halobacteria</taxon>
        <taxon>Halobacteriales</taxon>
        <taxon>Halobacteriaceae</taxon>
        <taxon>Halobacterium</taxon>
    </lineage>
</organism>
<evidence type="ECO:0000256" key="1">
    <source>
        <dbReference type="ARBA" id="ARBA00023015"/>
    </source>
</evidence>
<protein>
    <submittedName>
        <fullName evidence="4">HTH-10 family transcription regulator</fullName>
    </submittedName>
</protein>
<dbReference type="PANTHER" id="PTHR34236:SF1">
    <property type="entry name" value="DIMETHYL SULFOXIDE REDUCTASE TRANSCRIPTIONAL ACTIVATOR"/>
    <property type="match status" value="1"/>
</dbReference>
<evidence type="ECO:0000313" key="7">
    <source>
        <dbReference type="Proteomes" id="UP000323075"/>
    </source>
</evidence>
<dbReference type="EMBL" id="VRYN01000005">
    <property type="protein sequence ID" value="TYO75471.1"/>
    <property type="molecule type" value="Genomic_DNA"/>
</dbReference>
<evidence type="ECO:0000313" key="4">
    <source>
        <dbReference type="EMBL" id="QCC44718.1"/>
    </source>
</evidence>
<evidence type="ECO:0000313" key="5">
    <source>
        <dbReference type="EMBL" id="TYO75471.1"/>
    </source>
</evidence>
<reference evidence="4" key="3">
    <citation type="journal article" name="MicrobiologyOpen">
        <title>Whole-genome comparison between the type strain of Halobacterium salinarum (DSM 3754(T)) and the laboratory strains R1 and NRC-1.</title>
        <authorList>
            <person name="Pfeiffer F."/>
            <person name="Losensky G."/>
            <person name="Marchfelder A."/>
            <person name="Habermann B."/>
            <person name="Dyall-Smith M."/>
        </authorList>
    </citation>
    <scope>NUCLEOTIDE SEQUENCE</scope>
    <source>
        <strain evidence="4">91-R6</strain>
    </source>
</reference>
<sequence length="216" mass="23530">MSVIAELSMSSPRMILYEATTSVPNVTFDVESVDVADGGDTVKTVAWAIGDDLSAFDDAMRADSTTTSVTLLDQLADRRLYSYQNADASEVQMYTEWLDLGAAQLHVESQNGVWFVRVRFPDRDALASFREICTSQGVAFTLHCIYSGVPEADATHQDPLTDAQREAVRVALDVGYLDVPRSASLSAVSEQLGVTEQSASERLRRATRNLAANAVD</sequence>
<dbReference type="Proteomes" id="UP000296216">
    <property type="component" value="Chromosome"/>
</dbReference>
<evidence type="ECO:0000313" key="6">
    <source>
        <dbReference type="Proteomes" id="UP000296216"/>
    </source>
</evidence>
<name>A0A4D6GVZ6_HALS9</name>
<reference evidence="4 6" key="1">
    <citation type="journal article" date="2019" name="Microbiol. Resour. Announc.">
        <title>The Genome Sequence of the Halobacterium salinarum Type Strain Is Closely Related to That of Laboratory Strains NRC-1 and R1.</title>
        <authorList>
            <person name="Pfeiffer F."/>
            <person name="Marchfelder A."/>
            <person name="Habermann B."/>
            <person name="Dyall-Smith M.L."/>
        </authorList>
    </citation>
    <scope>NUCLEOTIDE SEQUENCE [LARGE SCALE GENOMIC DNA]</scope>
    <source>
        <strain evidence="4">91-R6</strain>
        <strain evidence="6">ATCC 33171 / DSM 3754 / JCM 8978 / NBRC 102687 / NCIMB 764 / 91-R6</strain>
    </source>
</reference>
<dbReference type="Pfam" id="PF04967">
    <property type="entry name" value="HTH_10"/>
    <property type="match status" value="1"/>
</dbReference>
<dbReference type="EMBL" id="CP038631">
    <property type="protein sequence ID" value="QCC44718.1"/>
    <property type="molecule type" value="Genomic_DNA"/>
</dbReference>
<dbReference type="AlphaFoldDB" id="A0A4D6GVZ6"/>
<keyword evidence="1" id="KW-0805">Transcription regulation</keyword>
<proteinExistence type="predicted"/>
<accession>A0A4D6GVZ6</accession>
<reference evidence="5 7" key="2">
    <citation type="submission" date="2019-07" db="EMBL/GenBank/DDBJ databases">
        <title>Genomic Encyclopedia of Archaeal and Bacterial Type Strains, Phase II (KMG-II): from individual species to whole genera.</title>
        <authorList>
            <person name="Goeker M."/>
        </authorList>
    </citation>
    <scope>NUCLEOTIDE SEQUENCE [LARGE SCALE GENOMIC DNA]</scope>
    <source>
        <strain evidence="5 7">DSM 3754</strain>
    </source>
</reference>
<dbReference type="PANTHER" id="PTHR34236">
    <property type="entry name" value="DIMETHYL SULFOXIDE REDUCTASE TRANSCRIPTIONAL ACTIVATOR"/>
    <property type="match status" value="1"/>
</dbReference>
<dbReference type="InterPro" id="IPR007050">
    <property type="entry name" value="HTH_bacterioopsin"/>
</dbReference>
<evidence type="ECO:0000259" key="3">
    <source>
        <dbReference type="Pfam" id="PF04967"/>
    </source>
</evidence>
<feature type="domain" description="HTH bat-type" evidence="3">
    <location>
        <begin position="160"/>
        <end position="211"/>
    </location>
</feature>